<reference evidence="2 3" key="1">
    <citation type="submission" date="2017-11" db="EMBL/GenBank/DDBJ databases">
        <title>Bacillus camelliae sp. nov., isolated from pu'er tea.</title>
        <authorList>
            <person name="Niu L."/>
        </authorList>
    </citation>
    <scope>NUCLEOTIDE SEQUENCE [LARGE SCALE GENOMIC DNA]</scope>
    <source>
        <strain evidence="2 3">7578-1</strain>
    </source>
</reference>
<proteinExistence type="predicted"/>
<evidence type="ECO:0000313" key="2">
    <source>
        <dbReference type="EMBL" id="PKR84008.1"/>
    </source>
</evidence>
<dbReference type="InterPro" id="IPR035930">
    <property type="entry name" value="FomD-like_sf"/>
</dbReference>
<feature type="domain" description="DUF402" evidence="1">
    <location>
        <begin position="56"/>
        <end position="157"/>
    </location>
</feature>
<organism evidence="2 3">
    <name type="scientific">Heyndrickxia camelliae</name>
    <dbReference type="NCBI Taxonomy" id="1707093"/>
    <lineage>
        <taxon>Bacteria</taxon>
        <taxon>Bacillati</taxon>
        <taxon>Bacillota</taxon>
        <taxon>Bacilli</taxon>
        <taxon>Bacillales</taxon>
        <taxon>Bacillaceae</taxon>
        <taxon>Heyndrickxia</taxon>
    </lineage>
</organism>
<comment type="caution">
    <text evidence="2">The sequence shown here is derived from an EMBL/GenBank/DDBJ whole genome shotgun (WGS) entry which is preliminary data.</text>
</comment>
<dbReference type="Pfam" id="PF04167">
    <property type="entry name" value="DUF402"/>
    <property type="match status" value="1"/>
</dbReference>
<dbReference type="EMBL" id="PIQO01000013">
    <property type="protein sequence ID" value="PKR84008.1"/>
    <property type="molecule type" value="Genomic_DNA"/>
</dbReference>
<dbReference type="PANTHER" id="PTHR41271">
    <property type="entry name" value="DUF402 DOMAIN-CONTAINING PROTEIN"/>
    <property type="match status" value="1"/>
</dbReference>
<keyword evidence="3" id="KW-1185">Reference proteome</keyword>
<dbReference type="AlphaFoldDB" id="A0A2N3LH99"/>
<accession>A0A2N3LH99</accession>
<dbReference type="Proteomes" id="UP000233440">
    <property type="component" value="Unassembled WGS sequence"/>
</dbReference>
<dbReference type="OrthoDB" id="2002222at2"/>
<dbReference type="PANTHER" id="PTHR41271:SF1">
    <property type="entry name" value="DUF402 DOMAIN-CONTAINING PROTEIN"/>
    <property type="match status" value="1"/>
</dbReference>
<protein>
    <submittedName>
        <fullName evidence="2">DUF402 domain-containing protein</fullName>
    </submittedName>
</protein>
<sequence>MMEKKYADRLQWQRVTEREFSINRVDSSIVTCLFIEKVREPLFVTYEKKHCIADNGYKWFQVFQDNLFYTVTIVVNSREEIVQCYYDLCLEIGFDANRQSPWFLDAYLDVVYLPSGDIFILDEDELQDALVAEIITQEQLLKIEAVTNKLVDSLKDKSEPLIRIFEKSRDNHEK</sequence>
<dbReference type="InterPro" id="IPR007295">
    <property type="entry name" value="DUF402"/>
</dbReference>
<evidence type="ECO:0000313" key="3">
    <source>
        <dbReference type="Proteomes" id="UP000233440"/>
    </source>
</evidence>
<evidence type="ECO:0000259" key="1">
    <source>
        <dbReference type="Pfam" id="PF04167"/>
    </source>
</evidence>
<gene>
    <name evidence="2" type="ORF">CWO92_15930</name>
</gene>
<dbReference type="Gene3D" id="2.40.380.10">
    <property type="entry name" value="FomD-like"/>
    <property type="match status" value="1"/>
</dbReference>
<dbReference type="SUPFAM" id="SSF159234">
    <property type="entry name" value="FomD-like"/>
    <property type="match status" value="1"/>
</dbReference>
<name>A0A2N3LH99_9BACI</name>